<dbReference type="PROSITE" id="PS50943">
    <property type="entry name" value="HTH_CROC1"/>
    <property type="match status" value="1"/>
</dbReference>
<keyword evidence="3" id="KW-1185">Reference proteome</keyword>
<dbReference type="CDD" id="cd00093">
    <property type="entry name" value="HTH_XRE"/>
    <property type="match status" value="1"/>
</dbReference>
<proteinExistence type="predicted"/>
<evidence type="ECO:0000259" key="1">
    <source>
        <dbReference type="PROSITE" id="PS50943"/>
    </source>
</evidence>
<gene>
    <name evidence="2" type="ORF">KDA82_03310</name>
</gene>
<dbReference type="InterPro" id="IPR010982">
    <property type="entry name" value="Lambda_DNA-bd_dom_sf"/>
</dbReference>
<comment type="caution">
    <text evidence="2">The sequence shown here is derived from an EMBL/GenBank/DDBJ whole genome shotgun (WGS) entry which is preliminary data.</text>
</comment>
<feature type="domain" description="HTH cro/C1-type" evidence="1">
    <location>
        <begin position="20"/>
        <end position="72"/>
    </location>
</feature>
<dbReference type="Pfam" id="PF19054">
    <property type="entry name" value="DUF5753"/>
    <property type="match status" value="1"/>
</dbReference>
<reference evidence="2" key="1">
    <citation type="submission" date="2021-04" db="EMBL/GenBank/DDBJ databases">
        <title>Sequencing of actinobacteria type strains.</title>
        <authorList>
            <person name="Nguyen G.-S."/>
            <person name="Wentzel A."/>
        </authorList>
    </citation>
    <scope>NUCLEOTIDE SEQUENCE</scope>
    <source>
        <strain evidence="2">DSM 42095</strain>
    </source>
</reference>
<name>A0A8T4IKY5_9ACTN</name>
<accession>A0A8T4IKY5</accession>
<evidence type="ECO:0000313" key="2">
    <source>
        <dbReference type="EMBL" id="MBR7672080.1"/>
    </source>
</evidence>
<dbReference type="Gene3D" id="1.10.260.40">
    <property type="entry name" value="lambda repressor-like DNA-binding domains"/>
    <property type="match status" value="1"/>
</dbReference>
<dbReference type="InterPro" id="IPR001387">
    <property type="entry name" value="Cro/C1-type_HTH"/>
</dbReference>
<evidence type="ECO:0000313" key="3">
    <source>
        <dbReference type="Proteomes" id="UP000675554"/>
    </source>
</evidence>
<dbReference type="AlphaFoldDB" id="A0A8T4IKY5"/>
<sequence>MGEELVGDEESARGTLARTLRMLRERAGKSLGQLAEDASYDKSYLSRLESGERLSKRQVMVDLDAYYETGELLRDLWRLAQHDVFRAVYKDFIAYEAVATSMYKYAQAIPGLLQTEDYARSLFSMEPSLRGQVEEQVTARMSRKGVFDRESPPYVRVILDEGLLRRPVADPDVWRGQLAYFIELAETDVVVQVLPFTAGTHDLLGGSLSLLWLPDGKAVAYLEGNKFGTLEEEIESVNLHRVSYDRLRDRALSPPDSLLFIERVLKEFTA</sequence>
<protein>
    <submittedName>
        <fullName evidence="2">Helix-turn-helix domain-containing protein</fullName>
    </submittedName>
</protein>
<dbReference type="GO" id="GO:0003677">
    <property type="term" value="F:DNA binding"/>
    <property type="evidence" value="ECO:0007669"/>
    <property type="project" value="InterPro"/>
</dbReference>
<dbReference type="Pfam" id="PF13560">
    <property type="entry name" value="HTH_31"/>
    <property type="match status" value="1"/>
</dbReference>
<organism evidence="2 3">
    <name type="scientific">Streptomyces daliensis</name>
    <dbReference type="NCBI Taxonomy" id="299421"/>
    <lineage>
        <taxon>Bacteria</taxon>
        <taxon>Bacillati</taxon>
        <taxon>Actinomycetota</taxon>
        <taxon>Actinomycetes</taxon>
        <taxon>Kitasatosporales</taxon>
        <taxon>Streptomycetaceae</taxon>
        <taxon>Streptomyces</taxon>
    </lineage>
</organism>
<dbReference type="SUPFAM" id="SSF47413">
    <property type="entry name" value="lambda repressor-like DNA-binding domains"/>
    <property type="match status" value="1"/>
</dbReference>
<dbReference type="SMART" id="SM00530">
    <property type="entry name" value="HTH_XRE"/>
    <property type="match status" value="1"/>
</dbReference>
<dbReference type="InterPro" id="IPR043917">
    <property type="entry name" value="DUF5753"/>
</dbReference>
<dbReference type="Proteomes" id="UP000675554">
    <property type="component" value="Unassembled WGS sequence"/>
</dbReference>
<dbReference type="EMBL" id="JAGSMN010000065">
    <property type="protein sequence ID" value="MBR7672080.1"/>
    <property type="molecule type" value="Genomic_DNA"/>
</dbReference>